<accession>A0A0D9QG93</accession>
<name>A0A0D9QG93_PLAFR</name>
<feature type="compositionally biased region" description="Basic and acidic residues" evidence="1">
    <location>
        <begin position="615"/>
        <end position="639"/>
    </location>
</feature>
<feature type="region of interest" description="Disordered" evidence="1">
    <location>
        <begin position="717"/>
        <end position="913"/>
    </location>
</feature>
<dbReference type="GeneID" id="24269610"/>
<feature type="transmembrane region" description="Helical" evidence="2">
    <location>
        <begin position="930"/>
        <end position="951"/>
    </location>
</feature>
<dbReference type="OrthoDB" id="375150at2759"/>
<proteinExistence type="predicted"/>
<evidence type="ECO:0000256" key="1">
    <source>
        <dbReference type="SAM" id="MobiDB-lite"/>
    </source>
</evidence>
<evidence type="ECO:0000313" key="6">
    <source>
        <dbReference type="Proteomes" id="UP000054561"/>
    </source>
</evidence>
<reference evidence="5 6" key="1">
    <citation type="submission" date="2014-03" db="EMBL/GenBank/DDBJ databases">
        <title>The Genome Sequence of Plasmodium fragile nilgiri.</title>
        <authorList>
            <consortium name="The Broad Institute Genomics Platform"/>
            <consortium name="The Broad Institute Genome Sequencing Center for Infectious Disease"/>
            <person name="Neafsey D."/>
            <person name="Duraisingh M."/>
            <person name="Young S.K."/>
            <person name="Zeng Q."/>
            <person name="Gargeya S."/>
            <person name="Abouelleil A."/>
            <person name="Alvarado L."/>
            <person name="Chapman S.B."/>
            <person name="Gainer-Dewar J."/>
            <person name="Goldberg J."/>
            <person name="Griggs A."/>
            <person name="Gujja S."/>
            <person name="Hansen M."/>
            <person name="Howarth C."/>
            <person name="Imamovic A."/>
            <person name="Larimer J."/>
            <person name="Pearson M."/>
            <person name="Poon T.W."/>
            <person name="Priest M."/>
            <person name="Roberts A."/>
            <person name="Saif S."/>
            <person name="Shea T."/>
            <person name="Sykes S."/>
            <person name="Wortman J."/>
            <person name="Nusbaum C."/>
            <person name="Birren B."/>
        </authorList>
    </citation>
    <scope>NUCLEOTIDE SEQUENCE [LARGE SCALE GENOMIC DNA]</scope>
    <source>
        <strain evidence="6">nilgiri</strain>
    </source>
</reference>
<protein>
    <recommendedName>
        <fullName evidence="7">Schizont-infected cell agglutination C-terminal domain-containing protein</fullName>
    </recommendedName>
</protein>
<feature type="compositionally biased region" description="Polar residues" evidence="1">
    <location>
        <begin position="751"/>
        <end position="761"/>
    </location>
</feature>
<sequence length="1387" mass="153811">MVEDKYDKQIRDFIAAWDDYLHNSKIKNGQEYWKQLMREVNIIFPEVTRTISQGSGKNAGICGSIYTESGQSMCRSRCMHIANIMLYIRGYNYNAKNGTWNKREVRERTRTMFHEYLRCTLGTAVLLQLYGNNADHREVITKVEEQMRQTHTSGKQHYEPGVCEGQHYGEVIFGLRGIGPSIKTKLHEWNTGLAGGHAGTTRGTGKQCAWAEQDTNQNSEDACNAEQGHVLQDHWLMGRIRHWTDMIIFARVKKVLDDIHNNGGSKEKCAVEKKIKEGVQKVKATVNPPPSKPGGPQPAPAPRPPTGSNGPAKPAPAKPPGKDGQPVAVTPASPPSSSGPGTKQATGEQCDWKSVLQNRHHALYVVHGYDRTMKHKMDQVLNSFVAHMQQSHENIDELGVNCENKGWNDFEQQVYTIDQTVGDVMRCRLMNTALYFANGWNANGTSAQEHSQEDADTINMLRCEIVNTFGHLLRERYCPNQGTWKRGIEYAWEIMNHMVHGSGTEMLPKGPVTEKKCTQCGYRAKQTHRAIINGDVAEWLISGGIMEELGQIQGRMGCTDNWETYIKRPRHHGKITGLTEPGMERMKEAQAAMKEDAIKIVKIVGQKIQEEINKHIKEDDATKPEVPRAKVPEVRKEVVPEETVPSTTNGENGVARSDNGEQGPVPQPPPVAPPSTPGAASAGGKGKKGKSTDTKCNSTVHTQEDRGTVVGSYIKVTVSTPDTSPGCTGEVDVSGPKNAKQEDAAAEPATGESTPAATTQGPAGHPGTPSASGPTVDTNVPGSSVQPTTSSTNPDHSGKSGPQENQGEKVTEPGKAQGDTGRSSLGGWTNDDFGFGDVPKLFDDPPPPTPPKPNPNPAQASGNNNSIDGVPSFDLDNIYPSGIDKVGGGFVPPTLPEDNSRPQNDDPGGEAKGPFFPDLNAAVLTATTPVLFFLASVIVALLGYSLWKYFAYLAKRRRTYRTVRDVPSPPLDEDILDHLQRGELPPPDYGYTMVTQPASTSGRGRPPRVHKRTIIDLHLEVLNECAATAWENVKEHYLQIVVQEFARDLDQDGTGYSSSLDAPSTNQALSGTNASSTDSEQTDRSPPNEDNPDPWSCMKNIQFATDTSPPTADDPDPWSCMETMQLQTHPCPPNEEDPDPWNCIQYIQLATHPCPPHDPDPWSCMETIPLVTGPSASNAEDPDPWSYMETIDPEKHQRHVYSHPGDATSDCIGWINWIDSKQHLLQDCTTQPWFNALKLQWQQYLREHMVANDVSAHREFGEAATRPMKQLRLWKKWVAQQHRQMRMYSEEEWFTHLLNNVEEDTESPKGDIRGVEQDLAVENVMAAQQMLRVRDVPRSQLHQQPHMKKRLRANIWILILALIIEECEFERSVQDRELYLDDLLEEL</sequence>
<keyword evidence="2" id="KW-1133">Transmembrane helix</keyword>
<dbReference type="InterPro" id="IPR024290">
    <property type="entry name" value="SICA_extracell_a"/>
</dbReference>
<dbReference type="InterPro" id="IPR024288">
    <property type="entry name" value="SICA_C"/>
</dbReference>
<evidence type="ECO:0000313" key="5">
    <source>
        <dbReference type="EMBL" id="KJP86039.1"/>
    </source>
</evidence>
<feature type="domain" description="Schizont-infected cell agglutination extracellular alpha" evidence="4">
    <location>
        <begin position="12"/>
        <end position="184"/>
    </location>
</feature>
<evidence type="ECO:0000259" key="3">
    <source>
        <dbReference type="Pfam" id="PF12879"/>
    </source>
</evidence>
<evidence type="ECO:0000259" key="4">
    <source>
        <dbReference type="Pfam" id="PF12887"/>
    </source>
</evidence>
<feature type="compositionally biased region" description="Pro residues" evidence="1">
    <location>
        <begin position="287"/>
        <end position="305"/>
    </location>
</feature>
<gene>
    <name evidence="5" type="ORF">AK88_04296</name>
</gene>
<feature type="region of interest" description="Disordered" evidence="1">
    <location>
        <begin position="280"/>
        <end position="349"/>
    </location>
</feature>
<feature type="compositionally biased region" description="Polar residues" evidence="1">
    <location>
        <begin position="858"/>
        <end position="867"/>
    </location>
</feature>
<feature type="compositionally biased region" description="Pro residues" evidence="1">
    <location>
        <begin position="844"/>
        <end position="856"/>
    </location>
</feature>
<feature type="compositionally biased region" description="Low complexity" evidence="1">
    <location>
        <begin position="322"/>
        <end position="342"/>
    </location>
</feature>
<keyword evidence="2" id="KW-0472">Membrane</keyword>
<keyword evidence="6" id="KW-1185">Reference proteome</keyword>
<feature type="compositionally biased region" description="Polar residues" evidence="1">
    <location>
        <begin position="1054"/>
        <end position="1079"/>
    </location>
</feature>
<dbReference type="Pfam" id="PF12887">
    <property type="entry name" value="SICA_alpha"/>
    <property type="match status" value="1"/>
</dbReference>
<dbReference type="PANTHER" id="PTHR45725">
    <property type="entry name" value="FORMIN HOMOLOGY 2 FAMILY MEMBER"/>
    <property type="match status" value="1"/>
</dbReference>
<keyword evidence="2" id="KW-0812">Transmembrane</keyword>
<evidence type="ECO:0008006" key="7">
    <source>
        <dbReference type="Google" id="ProtNLM"/>
    </source>
</evidence>
<feature type="region of interest" description="Disordered" evidence="1">
    <location>
        <begin position="615"/>
        <end position="704"/>
    </location>
</feature>
<feature type="compositionally biased region" description="Polar residues" evidence="1">
    <location>
        <begin position="717"/>
        <end position="726"/>
    </location>
</feature>
<evidence type="ECO:0000256" key="2">
    <source>
        <dbReference type="SAM" id="Phobius"/>
    </source>
</evidence>
<feature type="compositionally biased region" description="Pro residues" evidence="1">
    <location>
        <begin position="665"/>
        <end position="676"/>
    </location>
</feature>
<feature type="compositionally biased region" description="Polar residues" evidence="1">
    <location>
        <begin position="769"/>
        <end position="805"/>
    </location>
</feature>
<feature type="domain" description="Schizont-infected cell agglutination C-terminal" evidence="3">
    <location>
        <begin position="948"/>
        <end position="1046"/>
    </location>
</feature>
<dbReference type="InterPro" id="IPR051425">
    <property type="entry name" value="Formin_Homology"/>
</dbReference>
<feature type="region of interest" description="Disordered" evidence="1">
    <location>
        <begin position="1054"/>
        <end position="1120"/>
    </location>
</feature>
<dbReference type="Proteomes" id="UP000054561">
    <property type="component" value="Unassembled WGS sequence"/>
</dbReference>
<dbReference type="VEuPathDB" id="PlasmoDB:AK88_04296"/>
<dbReference type="RefSeq" id="XP_012337329.1">
    <property type="nucleotide sequence ID" value="XM_012481906.1"/>
</dbReference>
<dbReference type="EMBL" id="KQ001703">
    <property type="protein sequence ID" value="KJP86039.1"/>
    <property type="molecule type" value="Genomic_DNA"/>
</dbReference>
<dbReference type="Pfam" id="PF12879">
    <property type="entry name" value="SICA_C"/>
    <property type="match status" value="1"/>
</dbReference>
<organism evidence="5 6">
    <name type="scientific">Plasmodium fragile</name>
    <dbReference type="NCBI Taxonomy" id="5857"/>
    <lineage>
        <taxon>Eukaryota</taxon>
        <taxon>Sar</taxon>
        <taxon>Alveolata</taxon>
        <taxon>Apicomplexa</taxon>
        <taxon>Aconoidasida</taxon>
        <taxon>Haemosporida</taxon>
        <taxon>Plasmodiidae</taxon>
        <taxon>Plasmodium</taxon>
        <taxon>Plasmodium (Plasmodium)</taxon>
    </lineage>
</organism>